<proteinExistence type="predicted"/>
<name>A0A653CP65_CALMS</name>
<evidence type="ECO:0000313" key="1">
    <source>
        <dbReference type="EMBL" id="VEN49546.1"/>
    </source>
</evidence>
<protein>
    <submittedName>
        <fullName evidence="1">Uncharacterized protein</fullName>
    </submittedName>
</protein>
<sequence length="64" mass="7414">MHTCGRVIGLTRPPPSEIPKNWDRKYRRYAYNTILSISKLHRNINSNIDNAVTEAVRRGSDYVV</sequence>
<dbReference type="Proteomes" id="UP000410492">
    <property type="component" value="Unassembled WGS sequence"/>
</dbReference>
<keyword evidence="2" id="KW-1185">Reference proteome</keyword>
<reference evidence="1 2" key="1">
    <citation type="submission" date="2019-01" db="EMBL/GenBank/DDBJ databases">
        <authorList>
            <person name="Sayadi A."/>
        </authorList>
    </citation>
    <scope>NUCLEOTIDE SEQUENCE [LARGE SCALE GENOMIC DNA]</scope>
</reference>
<gene>
    <name evidence="1" type="ORF">CALMAC_LOCUS10623</name>
</gene>
<organism evidence="1 2">
    <name type="scientific">Callosobruchus maculatus</name>
    <name type="common">Southern cowpea weevil</name>
    <name type="synonym">Pulse bruchid</name>
    <dbReference type="NCBI Taxonomy" id="64391"/>
    <lineage>
        <taxon>Eukaryota</taxon>
        <taxon>Metazoa</taxon>
        <taxon>Ecdysozoa</taxon>
        <taxon>Arthropoda</taxon>
        <taxon>Hexapoda</taxon>
        <taxon>Insecta</taxon>
        <taxon>Pterygota</taxon>
        <taxon>Neoptera</taxon>
        <taxon>Endopterygota</taxon>
        <taxon>Coleoptera</taxon>
        <taxon>Polyphaga</taxon>
        <taxon>Cucujiformia</taxon>
        <taxon>Chrysomeloidea</taxon>
        <taxon>Chrysomelidae</taxon>
        <taxon>Bruchinae</taxon>
        <taxon>Bruchini</taxon>
        <taxon>Callosobruchus</taxon>
    </lineage>
</organism>
<dbReference type="AlphaFoldDB" id="A0A653CP65"/>
<accession>A0A653CP65</accession>
<evidence type="ECO:0000313" key="2">
    <source>
        <dbReference type="Proteomes" id="UP000410492"/>
    </source>
</evidence>
<dbReference type="EMBL" id="CAACVG010008380">
    <property type="protein sequence ID" value="VEN49546.1"/>
    <property type="molecule type" value="Genomic_DNA"/>
</dbReference>